<keyword evidence="3" id="KW-0560">Oxidoreductase</keyword>
<dbReference type="Proteomes" id="UP000248827">
    <property type="component" value="Unassembled WGS sequence"/>
</dbReference>
<dbReference type="Gene3D" id="3.40.50.360">
    <property type="match status" value="1"/>
</dbReference>
<keyword evidence="1" id="KW-0285">Flavoprotein</keyword>
<evidence type="ECO:0000259" key="4">
    <source>
        <dbReference type="Pfam" id="PF03358"/>
    </source>
</evidence>
<evidence type="ECO:0000256" key="3">
    <source>
        <dbReference type="ARBA" id="ARBA00023002"/>
    </source>
</evidence>
<keyword evidence="8" id="KW-1185">Reference proteome</keyword>
<organism evidence="5 7">
    <name type="scientific">Paenibacillus pabuli</name>
    <dbReference type="NCBI Taxonomy" id="1472"/>
    <lineage>
        <taxon>Bacteria</taxon>
        <taxon>Bacillati</taxon>
        <taxon>Bacillota</taxon>
        <taxon>Bacilli</taxon>
        <taxon>Bacillales</taxon>
        <taxon>Paenibacillaceae</taxon>
        <taxon>Paenibacillus</taxon>
    </lineage>
</organism>
<dbReference type="Proteomes" id="UP000247078">
    <property type="component" value="Unassembled WGS sequence"/>
</dbReference>
<dbReference type="InterPro" id="IPR051814">
    <property type="entry name" value="NAD(P)H-dep_FMN_reductase"/>
</dbReference>
<accession>A0A855Y8G9</accession>
<evidence type="ECO:0000256" key="2">
    <source>
        <dbReference type="ARBA" id="ARBA00022643"/>
    </source>
</evidence>
<keyword evidence="2" id="KW-0288">FMN</keyword>
<dbReference type="EMBL" id="QLLI01000017">
    <property type="protein sequence ID" value="RAI87138.1"/>
    <property type="molecule type" value="Genomic_DNA"/>
</dbReference>
<dbReference type="AlphaFoldDB" id="A0A855Y8G9"/>
<evidence type="ECO:0000256" key="1">
    <source>
        <dbReference type="ARBA" id="ARBA00022630"/>
    </source>
</evidence>
<dbReference type="EMBL" id="QGTZ01000007">
    <property type="protein sequence ID" value="PWW38641.1"/>
    <property type="molecule type" value="Genomic_DNA"/>
</dbReference>
<protein>
    <submittedName>
        <fullName evidence="5">FAD reductase [NAD(P)H]</fullName>
    </submittedName>
</protein>
<dbReference type="PANTHER" id="PTHR43408">
    <property type="entry name" value="FMN REDUCTASE (NADPH)"/>
    <property type="match status" value="1"/>
</dbReference>
<evidence type="ECO:0000313" key="5">
    <source>
        <dbReference type="EMBL" id="PWW38641.1"/>
    </source>
</evidence>
<dbReference type="PANTHER" id="PTHR43408:SF2">
    <property type="entry name" value="FMN REDUCTASE (NADPH)"/>
    <property type="match status" value="1"/>
</dbReference>
<proteinExistence type="predicted"/>
<dbReference type="InterPro" id="IPR005025">
    <property type="entry name" value="FMN_Rdtase-like_dom"/>
</dbReference>
<dbReference type="SUPFAM" id="SSF52218">
    <property type="entry name" value="Flavoproteins"/>
    <property type="match status" value="1"/>
</dbReference>
<evidence type="ECO:0000313" key="8">
    <source>
        <dbReference type="Proteomes" id="UP000248827"/>
    </source>
</evidence>
<evidence type="ECO:0000313" key="7">
    <source>
        <dbReference type="Proteomes" id="UP000247078"/>
    </source>
</evidence>
<comment type="caution">
    <text evidence="5">The sequence shown here is derived from an EMBL/GenBank/DDBJ whole genome shotgun (WGS) entry which is preliminary data.</text>
</comment>
<name>A0A855Y8G9_9BACL</name>
<feature type="domain" description="NADPH-dependent FMN reductase-like" evidence="4">
    <location>
        <begin position="13"/>
        <end position="157"/>
    </location>
</feature>
<sequence>MMKKKSLEVNVVKLIGLSGSLIGSKTPVGVDAVLQFVKNNHPEVEVELIDLRDYREIEFCDGRKLEDYNEHTQSVVQKLIDADFYVIGTPIYQSSLTGVLKNVFDLLPVQSIYNKVMGFIATGGTYQHYLVVENQLKPIAGFFRSYVAPSYVYLNSDHFDAENNIKDTEALSRLEKLAEELVFMQTQLKASSC</sequence>
<dbReference type="GO" id="GO:0016491">
    <property type="term" value="F:oxidoreductase activity"/>
    <property type="evidence" value="ECO:0007669"/>
    <property type="project" value="UniProtKB-KW"/>
</dbReference>
<dbReference type="Pfam" id="PF03358">
    <property type="entry name" value="FMN_red"/>
    <property type="match status" value="1"/>
</dbReference>
<evidence type="ECO:0000313" key="6">
    <source>
        <dbReference type="EMBL" id="RAI87138.1"/>
    </source>
</evidence>
<dbReference type="InterPro" id="IPR029039">
    <property type="entry name" value="Flavoprotein-like_sf"/>
</dbReference>
<reference evidence="5 7" key="1">
    <citation type="submission" date="2018-05" db="EMBL/GenBank/DDBJ databases">
        <title>Freshwater and sediment microbial communities from various areas in North America, analyzing microbe dynamics in response to fracking.</title>
        <authorList>
            <person name="Lamendella R."/>
        </authorList>
    </citation>
    <scope>NUCLEOTIDE SEQUENCE [LARGE SCALE GENOMIC DNA]</scope>
    <source>
        <strain evidence="5 7">DB-3</strain>
        <strain evidence="6 8">NG-13</strain>
    </source>
</reference>
<gene>
    <name evidence="6" type="ORF">DET54_1171</name>
    <name evidence="5" type="ORF">DET56_10741</name>
</gene>